<evidence type="ECO:0000259" key="8">
    <source>
        <dbReference type="Pfam" id="PF17797"/>
    </source>
</evidence>
<dbReference type="KEGG" id="xla:108718472"/>
<evidence type="ECO:0000259" key="9">
    <source>
        <dbReference type="Pfam" id="PF22600"/>
    </source>
</evidence>
<dbReference type="Pfam" id="PF22600">
    <property type="entry name" value="MTPAP-like_central"/>
    <property type="match status" value="1"/>
</dbReference>
<dbReference type="InterPro" id="IPR002058">
    <property type="entry name" value="PAP_assoc"/>
</dbReference>
<dbReference type="AlphaFoldDB" id="A0A8J1KZR6"/>
<accession>A0A8J1KZR6</accession>
<dbReference type="Proteomes" id="UP000186698">
    <property type="component" value="Chromosome 6L"/>
</dbReference>
<comment type="cofactor">
    <cofactor evidence="1">
        <name>Mn(2+)</name>
        <dbReference type="ChEBI" id="CHEBI:29035"/>
    </cofactor>
</comment>
<dbReference type="PANTHER" id="PTHR12271">
    <property type="entry name" value="POLY A POLYMERASE CID PAP -RELATED"/>
    <property type="match status" value="1"/>
</dbReference>
<evidence type="ECO:0000256" key="2">
    <source>
        <dbReference type="ARBA" id="ARBA00001946"/>
    </source>
</evidence>
<dbReference type="SUPFAM" id="SSF81301">
    <property type="entry name" value="Nucleotidyltransferase"/>
    <property type="match status" value="1"/>
</dbReference>
<evidence type="ECO:0000256" key="5">
    <source>
        <dbReference type="ARBA" id="ARBA00022842"/>
    </source>
</evidence>
<keyword evidence="10" id="KW-1185">Reference proteome</keyword>
<dbReference type="Pfam" id="PF17797">
    <property type="entry name" value="RL"/>
    <property type="match status" value="1"/>
</dbReference>
<dbReference type="GO" id="GO:0005739">
    <property type="term" value="C:mitochondrion"/>
    <property type="evidence" value="ECO:0000318"/>
    <property type="project" value="GO_Central"/>
</dbReference>
<dbReference type="CDD" id="cd05402">
    <property type="entry name" value="NT_PAP_TUTase"/>
    <property type="match status" value="1"/>
</dbReference>
<feature type="domain" description="Poly(A) RNA polymerase mitochondrial-like central palm" evidence="9">
    <location>
        <begin position="224"/>
        <end position="382"/>
    </location>
</feature>
<gene>
    <name evidence="11" type="primary">mtpap.L</name>
</gene>
<dbReference type="GO" id="GO:1990817">
    <property type="term" value="F:poly(A) RNA polymerase activity"/>
    <property type="evidence" value="ECO:0000318"/>
    <property type="project" value="GO_Central"/>
</dbReference>
<reference evidence="11" key="1">
    <citation type="submission" date="2025-08" db="UniProtKB">
        <authorList>
            <consortium name="RefSeq"/>
        </authorList>
    </citation>
    <scope>IDENTIFICATION</scope>
    <source>
        <strain evidence="11">J_2021</strain>
        <tissue evidence="11">Erythrocytes</tissue>
    </source>
</reference>
<dbReference type="SUPFAM" id="SSF81631">
    <property type="entry name" value="PAP/OAS1 substrate-binding domain"/>
    <property type="match status" value="1"/>
</dbReference>
<dbReference type="GeneID" id="108718472"/>
<proteinExistence type="predicted"/>
<evidence type="ECO:0000256" key="1">
    <source>
        <dbReference type="ARBA" id="ARBA00001936"/>
    </source>
</evidence>
<dbReference type="Pfam" id="PF03828">
    <property type="entry name" value="PAP_assoc"/>
    <property type="match status" value="1"/>
</dbReference>
<dbReference type="RefSeq" id="XP_041421764.1">
    <property type="nucleotide sequence ID" value="XM_041565830.1"/>
</dbReference>
<evidence type="ECO:0000256" key="3">
    <source>
        <dbReference type="ARBA" id="ARBA00022679"/>
    </source>
</evidence>
<dbReference type="GO" id="GO:0031123">
    <property type="term" value="P:RNA 3'-end processing"/>
    <property type="evidence" value="ECO:0000318"/>
    <property type="project" value="GO_Central"/>
</dbReference>
<evidence type="ECO:0000256" key="6">
    <source>
        <dbReference type="SAM" id="MobiDB-lite"/>
    </source>
</evidence>
<comment type="cofactor">
    <cofactor evidence="2">
        <name>Mg(2+)</name>
        <dbReference type="ChEBI" id="CHEBI:18420"/>
    </cofactor>
</comment>
<dbReference type="GO" id="GO:0046872">
    <property type="term" value="F:metal ion binding"/>
    <property type="evidence" value="ECO:0007669"/>
    <property type="project" value="UniProtKB-KW"/>
</dbReference>
<feature type="domain" description="RL" evidence="8">
    <location>
        <begin position="101"/>
        <end position="170"/>
    </location>
</feature>
<sequence>MERKTVQAWYEIYDDSDGVLFPFTHVSLMRSRRCLCLGQFSHRMRKLARMRFAASSLSAVMVTCMRLRSVVRVTSRALSNAVEGQRQVAAATDEDPGARRTFAEVQKERQEQAKHTVLINCPPNVNEKKFLKYLSQHGQIASHFFYESYGTHAVVEFLDKESIESLRSGTSLPTVENECSLPFKSRLFTLKSESASGNVPVLSHRQSALPINELIQKLCKAQNIEEQAYALLEMHQLTDESIRLRFLVSSLVKDIAAAYFPEATVNPYGSTVNSFGKLGCDLDLFLDLDDIQKRSAVKTTGPFTTEYLTKRVPSARVATQRILSVIGECIDNFGPGCTGVQKILNARCPLVRFSHQPAGLQCDLTSDNRIALRSSELLYIYGSCDHRLRALVFTLRCWARVHGITSAIPGAWITNFSLTMMILFFLQKRSPSVIPTLDQLKGLAGKEDKHIIDGHDCSFVSNLNTIKPTQNSEALNVLLGDFFEFYGNFDFSKNCIDIRKGKEQNKPEVSPLYIQNPFEQTLNVSKNVNQSQLDRFVALARESAWIMQEQSSHPVQKENAAWGLGTLLLPSVFQGIGKIKKKRKRGPASDRIKSLLDSLKTNGKAR</sequence>
<feature type="domain" description="PAP-associated" evidence="7">
    <location>
        <begin position="476"/>
        <end position="521"/>
    </location>
</feature>
<organism evidence="10 11">
    <name type="scientific">Xenopus laevis</name>
    <name type="common">African clawed frog</name>
    <dbReference type="NCBI Taxonomy" id="8355"/>
    <lineage>
        <taxon>Eukaryota</taxon>
        <taxon>Metazoa</taxon>
        <taxon>Chordata</taxon>
        <taxon>Craniata</taxon>
        <taxon>Vertebrata</taxon>
        <taxon>Euteleostomi</taxon>
        <taxon>Amphibia</taxon>
        <taxon>Batrachia</taxon>
        <taxon>Anura</taxon>
        <taxon>Pipoidea</taxon>
        <taxon>Pipidae</taxon>
        <taxon>Xenopodinae</taxon>
        <taxon>Xenopus</taxon>
        <taxon>Xenopus</taxon>
    </lineage>
</organism>
<keyword evidence="4" id="KW-0479">Metal-binding</keyword>
<name>A0A8J1KZR6_XENLA</name>
<keyword evidence="3" id="KW-0808">Transferase</keyword>
<dbReference type="InterPro" id="IPR043519">
    <property type="entry name" value="NT_sf"/>
</dbReference>
<evidence type="ECO:0000259" key="7">
    <source>
        <dbReference type="Pfam" id="PF03828"/>
    </source>
</evidence>
<dbReference type="Gene3D" id="3.30.460.10">
    <property type="entry name" value="Beta Polymerase, domain 2"/>
    <property type="match status" value="1"/>
</dbReference>
<keyword evidence="5" id="KW-0460">Magnesium</keyword>
<feature type="region of interest" description="Disordered" evidence="6">
    <location>
        <begin position="580"/>
        <end position="606"/>
    </location>
</feature>
<evidence type="ECO:0000313" key="11">
    <source>
        <dbReference type="RefSeq" id="XP_041421764.1"/>
    </source>
</evidence>
<evidence type="ECO:0000256" key="4">
    <source>
        <dbReference type="ARBA" id="ARBA00022723"/>
    </source>
</evidence>
<dbReference type="CTD" id="108718472"/>
<protein>
    <submittedName>
        <fullName evidence="11">Poly(A) RNA polymerase, mitochondrial</fullName>
    </submittedName>
</protein>
<evidence type="ECO:0000313" key="10">
    <source>
        <dbReference type="Proteomes" id="UP000186698"/>
    </source>
</evidence>
<dbReference type="InterPro" id="IPR054708">
    <property type="entry name" value="MTPAP-like_central"/>
</dbReference>
<dbReference type="Gene3D" id="1.10.1410.10">
    <property type="match status" value="1"/>
</dbReference>
<dbReference type="InterPro" id="IPR041252">
    <property type="entry name" value="RL"/>
</dbReference>
<dbReference type="PANTHER" id="PTHR12271:SF133">
    <property type="entry name" value="POLY(A) RNA POLYMERASE, MITOCHONDRIAL"/>
    <property type="match status" value="1"/>
</dbReference>
<dbReference type="OrthoDB" id="434989at2759"/>